<evidence type="ECO:0000256" key="3">
    <source>
        <dbReference type="ARBA" id="ARBA00022723"/>
    </source>
</evidence>
<feature type="signal peptide" evidence="7">
    <location>
        <begin position="1"/>
        <end position="25"/>
    </location>
</feature>
<keyword evidence="5" id="KW-0175">Coiled coil</keyword>
<keyword evidence="3" id="KW-0479">Metal-binding</keyword>
<dbReference type="RefSeq" id="WP_206822527.1">
    <property type="nucleotide sequence ID" value="NZ_JAEMWU010000001.1"/>
</dbReference>
<dbReference type="GO" id="GO:0030001">
    <property type="term" value="P:metal ion transport"/>
    <property type="evidence" value="ECO:0007669"/>
    <property type="project" value="InterPro"/>
</dbReference>
<dbReference type="AlphaFoldDB" id="A0A939DT10"/>
<dbReference type="InterPro" id="IPR050492">
    <property type="entry name" value="Bact_metal-bind_prot9"/>
</dbReference>
<comment type="subcellular location">
    <subcellularLocation>
        <location evidence="1">Cell envelope</location>
    </subcellularLocation>
</comment>
<dbReference type="InterPro" id="IPR006127">
    <property type="entry name" value="ZnuA-like"/>
</dbReference>
<evidence type="ECO:0000256" key="4">
    <source>
        <dbReference type="ARBA" id="ARBA00022729"/>
    </source>
</evidence>
<evidence type="ECO:0000256" key="6">
    <source>
        <dbReference type="SAM" id="MobiDB-lite"/>
    </source>
</evidence>
<comment type="caution">
    <text evidence="8">The sequence shown here is derived from an EMBL/GenBank/DDBJ whole genome shotgun (WGS) entry which is preliminary data.</text>
</comment>
<dbReference type="Gene3D" id="3.40.50.1980">
    <property type="entry name" value="Nitrogenase molybdenum iron protein domain"/>
    <property type="match status" value="1"/>
</dbReference>
<name>A0A939DT10_9MICO</name>
<gene>
    <name evidence="8" type="ORF">JF543_01400</name>
</gene>
<evidence type="ECO:0000256" key="1">
    <source>
        <dbReference type="ARBA" id="ARBA00004196"/>
    </source>
</evidence>
<evidence type="ECO:0000256" key="2">
    <source>
        <dbReference type="ARBA" id="ARBA00022448"/>
    </source>
</evidence>
<feature type="coiled-coil region" evidence="5">
    <location>
        <begin position="191"/>
        <end position="218"/>
    </location>
</feature>
<evidence type="ECO:0000256" key="7">
    <source>
        <dbReference type="SAM" id="SignalP"/>
    </source>
</evidence>
<dbReference type="GO" id="GO:0046872">
    <property type="term" value="F:metal ion binding"/>
    <property type="evidence" value="ECO:0007669"/>
    <property type="project" value="UniProtKB-KW"/>
</dbReference>
<dbReference type="PROSITE" id="PS51257">
    <property type="entry name" value="PROKAR_LIPOPROTEIN"/>
    <property type="match status" value="1"/>
</dbReference>
<accession>A0A939DT10</accession>
<evidence type="ECO:0000256" key="5">
    <source>
        <dbReference type="SAM" id="Coils"/>
    </source>
</evidence>
<feature type="chain" id="PRO_5039587376" evidence="7">
    <location>
        <begin position="26"/>
        <end position="333"/>
    </location>
</feature>
<dbReference type="GO" id="GO:0030313">
    <property type="term" value="C:cell envelope"/>
    <property type="evidence" value="ECO:0007669"/>
    <property type="project" value="UniProtKB-SubCell"/>
</dbReference>
<keyword evidence="2" id="KW-0813">Transport</keyword>
<organism evidence="8 9">
    <name type="scientific">Microbacterium esteraromaticum</name>
    <dbReference type="NCBI Taxonomy" id="57043"/>
    <lineage>
        <taxon>Bacteria</taxon>
        <taxon>Bacillati</taxon>
        <taxon>Actinomycetota</taxon>
        <taxon>Actinomycetes</taxon>
        <taxon>Micrococcales</taxon>
        <taxon>Microbacteriaceae</taxon>
        <taxon>Microbacterium</taxon>
    </lineage>
</organism>
<dbReference type="PANTHER" id="PTHR42953">
    <property type="entry name" value="HIGH-AFFINITY ZINC UPTAKE SYSTEM PROTEIN ZNUA-RELATED"/>
    <property type="match status" value="1"/>
</dbReference>
<dbReference type="Pfam" id="PF01297">
    <property type="entry name" value="ZnuA"/>
    <property type="match status" value="1"/>
</dbReference>
<feature type="region of interest" description="Disordered" evidence="6">
    <location>
        <begin position="124"/>
        <end position="155"/>
    </location>
</feature>
<evidence type="ECO:0000313" key="9">
    <source>
        <dbReference type="Proteomes" id="UP000664385"/>
    </source>
</evidence>
<proteinExistence type="predicted"/>
<dbReference type="PANTHER" id="PTHR42953:SF1">
    <property type="entry name" value="METAL-BINDING PROTEIN HI_0362-RELATED"/>
    <property type="match status" value="1"/>
</dbReference>
<keyword evidence="4 7" id="KW-0732">Signal</keyword>
<protein>
    <submittedName>
        <fullName evidence="8">Zinc ABC transporter substrate-binding protein</fullName>
    </submittedName>
</protein>
<dbReference type="EMBL" id="JAEMWU010000001">
    <property type="protein sequence ID" value="MBN8204610.1"/>
    <property type="molecule type" value="Genomic_DNA"/>
</dbReference>
<evidence type="ECO:0000313" key="8">
    <source>
        <dbReference type="EMBL" id="MBN8204610.1"/>
    </source>
</evidence>
<reference evidence="8" key="1">
    <citation type="submission" date="2020-12" db="EMBL/GenBank/DDBJ databases">
        <title>PHA producing bacteria isolated from mangrove.</title>
        <authorList>
            <person name="Zheng W."/>
            <person name="Yu S."/>
            <person name="Huang Y."/>
        </authorList>
    </citation>
    <scope>NUCLEOTIDE SEQUENCE</scope>
    <source>
        <strain evidence="8">GN8-5</strain>
    </source>
</reference>
<dbReference type="SUPFAM" id="SSF53807">
    <property type="entry name" value="Helical backbone' metal receptor"/>
    <property type="match status" value="1"/>
</dbReference>
<sequence length="333" mass="34512">MKKSLSALALAAASVMVLSGCSATAGGTADSDGEGGLLQVVASTNVYGQLAASIGGDRVEVTSLIDSAAKDPHSYEATARDRLAVQKADLVIENGGGYDAFIQELAEGSDAVVITAAEFSHDYPDAIGDDHADDAHAEDDHDHAEDHSEEDHAGHSHIEGFNEHVWFDVHTISHVTEQIAADLSALDPEGEADYTAALEELNGELSAIETELDELHERLEGTTVFITEPLPGLLAAAAGLDDVAPDGFASAVEEGNDVAPATLLEALAVIEDGTVGAVLTNVQTGGAETDRVEQAATDAGIPVVAFSELLEADQTYAEWMRAAISDLAAALDE</sequence>
<dbReference type="Proteomes" id="UP000664385">
    <property type="component" value="Unassembled WGS sequence"/>
</dbReference>